<dbReference type="KEGG" id="schi:SCHIN_v1c04550"/>
<evidence type="ECO:0000313" key="1">
    <source>
        <dbReference type="EMBL" id="QEH61652.1"/>
    </source>
</evidence>
<proteinExistence type="predicted"/>
<keyword evidence="2" id="KW-1185">Reference proteome</keyword>
<reference evidence="1 2" key="1">
    <citation type="submission" date="2019-08" db="EMBL/GenBank/DDBJ databases">
        <title>Complete genome sequence of Spiroplasma chinense CCH (DSM 19755).</title>
        <authorList>
            <person name="Shen H.-Y."/>
            <person name="Lin Y.-C."/>
            <person name="Chou L."/>
            <person name="Kuo C.-H."/>
        </authorList>
    </citation>
    <scope>NUCLEOTIDE SEQUENCE [LARGE SCALE GENOMIC DNA]</scope>
    <source>
        <strain evidence="1 2">CCH</strain>
    </source>
</reference>
<organism evidence="1 2">
    <name type="scientific">Spiroplasma chinense</name>
    <dbReference type="NCBI Taxonomy" id="216932"/>
    <lineage>
        <taxon>Bacteria</taxon>
        <taxon>Bacillati</taxon>
        <taxon>Mycoplasmatota</taxon>
        <taxon>Mollicutes</taxon>
        <taxon>Entomoplasmatales</taxon>
        <taxon>Spiroplasmataceae</taxon>
        <taxon>Spiroplasma</taxon>
    </lineage>
</organism>
<dbReference type="AlphaFoldDB" id="A0A5B9Y6F1"/>
<sequence length="192" mass="22210">MRILHIGYDIRPDENLSGMLANVNVDVLNFGDFMLNGTISLNESKKFIMTTQKSCKNSLNIIASIANNITKIATTKKARAIWSDKSDSLFQKYKLNKYNLYRDKYPTELSDWIFAFCKKTKLFNLLVGNAFYKSEKDELSGLNNDNLLSIDKKRQTLNDLKNINQASFFRGAKILSQKMIYQEFSKTRFTRN</sequence>
<name>A0A5B9Y6F1_9MOLU</name>
<dbReference type="RefSeq" id="WP_166508043.1">
    <property type="nucleotide sequence ID" value="NZ_CP043026.1"/>
</dbReference>
<gene>
    <name evidence="1" type="ORF">SCHIN_v1c04550</name>
</gene>
<accession>A0A5B9Y6F1</accession>
<dbReference type="Proteomes" id="UP000323144">
    <property type="component" value="Chromosome"/>
</dbReference>
<evidence type="ECO:0000313" key="2">
    <source>
        <dbReference type="Proteomes" id="UP000323144"/>
    </source>
</evidence>
<protein>
    <submittedName>
        <fullName evidence="1">Putative NADH-flavin reductase</fullName>
    </submittedName>
</protein>
<dbReference type="EMBL" id="CP043026">
    <property type="protein sequence ID" value="QEH61652.1"/>
    <property type="molecule type" value="Genomic_DNA"/>
</dbReference>